<sequence length="93" mass="10522">MVQATGGGVITWGTFSWHTLGLLIPIEHLLYGTVYLNIVADHVHPLYGHVYPFPNGHLQQDEALCQKIPRAISYIPQLQYFVSVFEMLCLPQD</sequence>
<accession>A0A0E9QS82</accession>
<name>A0A0E9QS82_ANGAN</name>
<dbReference type="EMBL" id="GBXM01089305">
    <property type="protein sequence ID" value="JAH19272.1"/>
    <property type="molecule type" value="Transcribed_RNA"/>
</dbReference>
<dbReference type="AlphaFoldDB" id="A0A0E9QS82"/>
<dbReference type="InterPro" id="IPR036397">
    <property type="entry name" value="RNaseH_sf"/>
</dbReference>
<dbReference type="GO" id="GO:0003676">
    <property type="term" value="F:nucleic acid binding"/>
    <property type="evidence" value="ECO:0007669"/>
    <property type="project" value="InterPro"/>
</dbReference>
<evidence type="ECO:0000313" key="1">
    <source>
        <dbReference type="EMBL" id="JAH19272.1"/>
    </source>
</evidence>
<dbReference type="Gene3D" id="3.30.420.10">
    <property type="entry name" value="Ribonuclease H-like superfamily/Ribonuclease H"/>
    <property type="match status" value="1"/>
</dbReference>
<proteinExistence type="predicted"/>
<reference evidence="1" key="1">
    <citation type="submission" date="2014-11" db="EMBL/GenBank/DDBJ databases">
        <authorList>
            <person name="Amaro Gonzalez C."/>
        </authorList>
    </citation>
    <scope>NUCLEOTIDE SEQUENCE</scope>
</reference>
<reference evidence="1" key="2">
    <citation type="journal article" date="2015" name="Fish Shellfish Immunol.">
        <title>Early steps in the European eel (Anguilla anguilla)-Vibrio vulnificus interaction in the gills: Role of the RtxA13 toxin.</title>
        <authorList>
            <person name="Callol A."/>
            <person name="Pajuelo D."/>
            <person name="Ebbesson L."/>
            <person name="Teles M."/>
            <person name="MacKenzie S."/>
            <person name="Amaro C."/>
        </authorList>
    </citation>
    <scope>NUCLEOTIDE SEQUENCE</scope>
</reference>
<organism evidence="1">
    <name type="scientific">Anguilla anguilla</name>
    <name type="common">European freshwater eel</name>
    <name type="synonym">Muraena anguilla</name>
    <dbReference type="NCBI Taxonomy" id="7936"/>
    <lineage>
        <taxon>Eukaryota</taxon>
        <taxon>Metazoa</taxon>
        <taxon>Chordata</taxon>
        <taxon>Craniata</taxon>
        <taxon>Vertebrata</taxon>
        <taxon>Euteleostomi</taxon>
        <taxon>Actinopterygii</taxon>
        <taxon>Neopterygii</taxon>
        <taxon>Teleostei</taxon>
        <taxon>Anguilliformes</taxon>
        <taxon>Anguillidae</taxon>
        <taxon>Anguilla</taxon>
    </lineage>
</organism>
<protein>
    <submittedName>
        <fullName evidence="1">Uncharacterized protein</fullName>
    </submittedName>
</protein>